<dbReference type="GeneID" id="85449924"/>
<protein>
    <submittedName>
        <fullName evidence="1">Uncharacterized protein</fullName>
    </submittedName>
</protein>
<sequence>MELSSGLEQISITSPVLENRAGSLPRSFDVGAARDVIACILLRASRQDLNNKRNRFVPRGSLMSQFNYENVSSFLRTFISSDETKVADVAHFVTPNEQEQCLCDDALCTGLRIIFATLFLLGKQEVILKIYQSPVHICDGAWPCSDPTSPTYFSRAAEALREVLQALNAHDEELFHQLQWHMRSPYFSKSDPNTNKQAYHTLHDEITLPWSEINMQREILDGQVSFVQKMKIHGDHHDLLDAC</sequence>
<dbReference type="AlphaFoldDB" id="A0AAJ0APN6"/>
<dbReference type="EMBL" id="JAHMHR010000018">
    <property type="protein sequence ID" value="KAK1676303.1"/>
    <property type="molecule type" value="Genomic_DNA"/>
</dbReference>
<dbReference type="RefSeq" id="XP_060430306.1">
    <property type="nucleotide sequence ID" value="XM_060565398.1"/>
</dbReference>
<dbReference type="Proteomes" id="UP001224890">
    <property type="component" value="Unassembled WGS sequence"/>
</dbReference>
<proteinExistence type="predicted"/>
<keyword evidence="2" id="KW-1185">Reference proteome</keyword>
<reference evidence="1" key="1">
    <citation type="submission" date="2021-06" db="EMBL/GenBank/DDBJ databases">
        <title>Comparative genomics, transcriptomics and evolutionary studies reveal genomic signatures of adaptation to plant cell wall in hemibiotrophic fungi.</title>
        <authorList>
            <consortium name="DOE Joint Genome Institute"/>
            <person name="Baroncelli R."/>
            <person name="Diaz J.F."/>
            <person name="Benocci T."/>
            <person name="Peng M."/>
            <person name="Battaglia E."/>
            <person name="Haridas S."/>
            <person name="Andreopoulos W."/>
            <person name="Labutti K."/>
            <person name="Pangilinan J."/>
            <person name="Floch G.L."/>
            <person name="Makela M.R."/>
            <person name="Henrissat B."/>
            <person name="Grigoriev I.V."/>
            <person name="Crouch J.A."/>
            <person name="De Vries R.P."/>
            <person name="Sukno S.A."/>
            <person name="Thon M.R."/>
        </authorList>
    </citation>
    <scope>NUCLEOTIDE SEQUENCE</scope>
    <source>
        <strain evidence="1">CBS 193.32</strain>
    </source>
</reference>
<comment type="caution">
    <text evidence="1">The sequence shown here is derived from an EMBL/GenBank/DDBJ whole genome shotgun (WGS) entry which is preliminary data.</text>
</comment>
<name>A0AAJ0APN6_9PEZI</name>
<accession>A0AAJ0APN6</accession>
<gene>
    <name evidence="1" type="ORF">BDP55DRAFT_113033</name>
</gene>
<evidence type="ECO:0000313" key="1">
    <source>
        <dbReference type="EMBL" id="KAK1676303.1"/>
    </source>
</evidence>
<organism evidence="1 2">
    <name type="scientific">Colletotrichum godetiae</name>
    <dbReference type="NCBI Taxonomy" id="1209918"/>
    <lineage>
        <taxon>Eukaryota</taxon>
        <taxon>Fungi</taxon>
        <taxon>Dikarya</taxon>
        <taxon>Ascomycota</taxon>
        <taxon>Pezizomycotina</taxon>
        <taxon>Sordariomycetes</taxon>
        <taxon>Hypocreomycetidae</taxon>
        <taxon>Glomerellales</taxon>
        <taxon>Glomerellaceae</taxon>
        <taxon>Colletotrichum</taxon>
        <taxon>Colletotrichum acutatum species complex</taxon>
    </lineage>
</organism>
<evidence type="ECO:0000313" key="2">
    <source>
        <dbReference type="Proteomes" id="UP001224890"/>
    </source>
</evidence>